<protein>
    <recommendedName>
        <fullName evidence="4">DUF4382 domain-containing protein</fullName>
    </recommendedName>
</protein>
<dbReference type="EMBL" id="UIHC01000014">
    <property type="protein sequence ID" value="SUZ32032.1"/>
    <property type="molecule type" value="Genomic_DNA"/>
</dbReference>
<dbReference type="Proteomes" id="UP000272908">
    <property type="component" value="Unassembled WGS sequence"/>
</dbReference>
<dbReference type="RefSeq" id="WP_121094736.1">
    <property type="nucleotide sequence ID" value="NZ_UIHC01000014.1"/>
</dbReference>
<feature type="chain" id="PRO_5017487065" description="DUF4382 domain-containing protein" evidence="1">
    <location>
        <begin position="20"/>
        <end position="238"/>
    </location>
</feature>
<dbReference type="OrthoDB" id="7835646at2"/>
<feature type="signal peptide" evidence="1">
    <location>
        <begin position="1"/>
        <end position="19"/>
    </location>
</feature>
<name>A0A3B0M7Y9_9RHOB</name>
<dbReference type="AlphaFoldDB" id="A0A3B0M7Y9"/>
<evidence type="ECO:0000256" key="1">
    <source>
        <dbReference type="SAM" id="SignalP"/>
    </source>
</evidence>
<organism evidence="2 3">
    <name type="scientific">Roseinatronobacter ekhonensis</name>
    <dbReference type="NCBI Taxonomy" id="254356"/>
    <lineage>
        <taxon>Bacteria</taxon>
        <taxon>Pseudomonadati</taxon>
        <taxon>Pseudomonadota</taxon>
        <taxon>Alphaproteobacteria</taxon>
        <taxon>Rhodobacterales</taxon>
        <taxon>Paracoccaceae</taxon>
        <taxon>Roseinatronobacter</taxon>
    </lineage>
</organism>
<gene>
    <name evidence="2" type="ORF">ROE7235_01783</name>
</gene>
<proteinExistence type="predicted"/>
<accession>A0A3B0M7Y9</accession>
<evidence type="ECO:0000313" key="2">
    <source>
        <dbReference type="EMBL" id="SUZ32032.1"/>
    </source>
</evidence>
<keyword evidence="1" id="KW-0732">Signal</keyword>
<sequence length="238" mass="24839">MRCLILALAATALPITVQAKTLSLQVTGEALATEGFTAPELTRDGWTISFGRVQASFADVTAWRTDPPFAADGPGIDGAALPFDGTFTVNLAEAGEDGRIDLATLPAEAGHYNALSWGLVPATDGPDAGYSLVLQGMATKDGQEVAFTLRSADRIAYACGEFVGDTRKGFVTDAAPGQVEITLHLDHIFGRADLPADDAMNQTALGFDQFASGGTHDISLQGIHLGHVGEGHCHDTTL</sequence>
<keyword evidence="3" id="KW-1185">Reference proteome</keyword>
<evidence type="ECO:0008006" key="4">
    <source>
        <dbReference type="Google" id="ProtNLM"/>
    </source>
</evidence>
<evidence type="ECO:0000313" key="3">
    <source>
        <dbReference type="Proteomes" id="UP000272908"/>
    </source>
</evidence>
<reference evidence="3" key="1">
    <citation type="submission" date="2018-08" db="EMBL/GenBank/DDBJ databases">
        <authorList>
            <person name="Rodrigo-Torres L."/>
            <person name="Arahal R. D."/>
            <person name="Lucena T."/>
        </authorList>
    </citation>
    <scope>NUCLEOTIDE SEQUENCE [LARGE SCALE GENOMIC DNA]</scope>
    <source>
        <strain evidence="3">CECT 7235</strain>
    </source>
</reference>